<organism evidence="2">
    <name type="scientific">Blastobotrys adeninivorans</name>
    <name type="common">Yeast</name>
    <name type="synonym">Arxula adeninivorans</name>
    <dbReference type="NCBI Taxonomy" id="409370"/>
    <lineage>
        <taxon>Eukaryota</taxon>
        <taxon>Fungi</taxon>
        <taxon>Dikarya</taxon>
        <taxon>Ascomycota</taxon>
        <taxon>Saccharomycotina</taxon>
        <taxon>Dipodascomycetes</taxon>
        <taxon>Dipodascales</taxon>
        <taxon>Trichomonascaceae</taxon>
        <taxon>Blastobotrys</taxon>
    </lineage>
</organism>
<dbReference type="PhylomeDB" id="A0A060THX6"/>
<gene>
    <name evidence="2" type="ORF">GNLVRS02_ARAD1D41602g</name>
</gene>
<keyword evidence="1" id="KW-1133">Transmembrane helix</keyword>
<dbReference type="PANTHER" id="PTHR12459:SF15">
    <property type="entry name" value="TRANSMEMBRANE PROTEIN 135"/>
    <property type="match status" value="1"/>
</dbReference>
<keyword evidence="1" id="KW-0472">Membrane</keyword>
<evidence type="ECO:0000256" key="1">
    <source>
        <dbReference type="SAM" id="Phobius"/>
    </source>
</evidence>
<feature type="transmembrane region" description="Helical" evidence="1">
    <location>
        <begin position="275"/>
        <end position="295"/>
    </location>
</feature>
<name>A0A060THX6_BLAAD</name>
<dbReference type="InterPro" id="IPR026749">
    <property type="entry name" value="Tmem135"/>
</dbReference>
<reference evidence="2" key="1">
    <citation type="submission" date="2014-02" db="EMBL/GenBank/DDBJ databases">
        <authorList>
            <person name="Genoscope - CEA"/>
        </authorList>
    </citation>
    <scope>NUCLEOTIDE SEQUENCE</scope>
    <source>
        <strain evidence="2">LS3</strain>
    </source>
</reference>
<dbReference type="AlphaFoldDB" id="A0A060THX6"/>
<reference evidence="2" key="2">
    <citation type="submission" date="2014-06" db="EMBL/GenBank/DDBJ databases">
        <title>The complete genome of Blastobotrys (Arxula) adeninivorans LS3 - a yeast of biotechnological interest.</title>
        <authorList>
            <person name="Kunze G."/>
            <person name="Gaillardin C."/>
            <person name="Czernicka M."/>
            <person name="Durrens P."/>
            <person name="Martin T."/>
            <person name="Boer E."/>
            <person name="Gabaldon T."/>
            <person name="Cruz J."/>
            <person name="Talla E."/>
            <person name="Marck C."/>
            <person name="Goffeau A."/>
            <person name="Barbe V."/>
            <person name="Baret P."/>
            <person name="Baronian K."/>
            <person name="Beier S."/>
            <person name="Bleykasten C."/>
            <person name="Bode R."/>
            <person name="Casaregola S."/>
            <person name="Despons L."/>
            <person name="Fairhead C."/>
            <person name="Giersberg M."/>
            <person name="Gierski P."/>
            <person name="Hahnel U."/>
            <person name="Hartmann A."/>
            <person name="Jankowska D."/>
            <person name="Jubin C."/>
            <person name="Jung P."/>
            <person name="Lafontaine I."/>
            <person name="Leh-Louis V."/>
            <person name="Lemaire M."/>
            <person name="Marcet-Houben M."/>
            <person name="Mascher M."/>
            <person name="Morel G."/>
            <person name="Richard G.-F."/>
            <person name="Riechen J."/>
            <person name="Sacerdot C."/>
            <person name="Sarkar A."/>
            <person name="Savel G."/>
            <person name="Schacherer J."/>
            <person name="Sherman D."/>
            <person name="Straub M.-L."/>
            <person name="Stein N."/>
            <person name="Thierry A."/>
            <person name="Trautwein-Schult A."/>
            <person name="Westhof E."/>
            <person name="Worch S."/>
            <person name="Dujon B."/>
            <person name="Souciet J.-L."/>
            <person name="Wincker P."/>
            <person name="Scholz U."/>
            <person name="Neuveglise N."/>
        </authorList>
    </citation>
    <scope>NUCLEOTIDE SEQUENCE</scope>
    <source>
        <strain evidence="2">LS3</strain>
    </source>
</reference>
<dbReference type="EMBL" id="HG937694">
    <property type="protein sequence ID" value="CDP38746.1"/>
    <property type="molecule type" value="Genomic_DNA"/>
</dbReference>
<feature type="transmembrane region" description="Helical" evidence="1">
    <location>
        <begin position="166"/>
        <end position="183"/>
    </location>
</feature>
<protein>
    <submittedName>
        <fullName evidence="2">ARAD1D41602p</fullName>
    </submittedName>
</protein>
<proteinExistence type="predicted"/>
<keyword evidence="1" id="KW-0812">Transmembrane</keyword>
<accession>A0A060THX6</accession>
<feature type="transmembrane region" description="Helical" evidence="1">
    <location>
        <begin position="315"/>
        <end position="332"/>
    </location>
</feature>
<evidence type="ECO:0000313" key="2">
    <source>
        <dbReference type="EMBL" id="CDP38746.1"/>
    </source>
</evidence>
<sequence length="436" mass="48891">MTSKILARAIIKAILSHPAVSKTAKGFTLAYLYVILPRVFAYLSKAASGRSTFKEALQRSYKVAKRGLLPNRFPTFVARTIFGVYALEHVLSRVVSRNKRSNMFVSSLIASAYAFYNYKRDLSSHPVSSDTTDITLTFLVRGLDMLVRTLAARRGVSQSVLGLSDVALFTFACFFIMFAWFYYPERLPPSYRKWITMAANMDDELIGVLRGVRKGEIVYGQSEKYDDYLKAMCERIGMDPEVGKFSNKGGRQGLPCRLVHRNVTDNCEVHAVYRFYRGFTTAISIYLPLNVLVALPSLSWKKAWKRVILSSSRSSAFLAAFITLNWYSVCIARTRLGPKLFPEATAQQVEDSWGPGLGSLTCGLSSLIETPKRRGELALFVSPRALSVALPNEFHEKYFRTEVLLFALSFATILTGVQSGNPNIRGVFRRLMGAVF</sequence>
<dbReference type="PANTHER" id="PTHR12459">
    <property type="entry name" value="TRANSMEMBRANE PROTEIN 135-RELATED"/>
    <property type="match status" value="1"/>
</dbReference>